<dbReference type="EC" id="2.7.7.66" evidence="5"/>
<protein>
    <submittedName>
        <fullName evidence="5">Phosphoribosyl-dephospho-CoA transferase</fullName>
        <ecNumber evidence="5">2.7.7.66</ecNumber>
    </submittedName>
</protein>
<dbReference type="EMBL" id="FCOC02000009">
    <property type="protein sequence ID" value="SAL34786.1"/>
    <property type="molecule type" value="Genomic_DNA"/>
</dbReference>
<dbReference type="InterPro" id="IPR017557">
    <property type="entry name" value="Holo-ACP_synthase"/>
</dbReference>
<name>A0A158GRQ8_CABSO</name>
<dbReference type="InterPro" id="IPR048903">
    <property type="entry name" value="MdcG_N"/>
</dbReference>
<keyword evidence="2 5" id="KW-0548">Nucleotidyltransferase</keyword>
<sequence>MGRAVSPHDLLRLGPDTPAFADAPAWVAASLERAPFVVVRRAYDLEGRIAVGIRGAVRSERFGSWIDPVHVREVLSPEVLRMKKPCSTRAALAAFRLLGTITPICDSSGYAWGPAGSVGFELASGCPTVTDTSDLDLVMRAPEPLSRSIAKKLFDALSAAALEHKTRIDVQIETCEGAFSLAEFARSGAHVMLRSADGVKLVTDPWQASRTA</sequence>
<evidence type="ECO:0000256" key="2">
    <source>
        <dbReference type="ARBA" id="ARBA00022695"/>
    </source>
</evidence>
<feature type="domain" description="Phosphoribosyl-dephospho-CoA transferase MdcG N-terminal" evidence="4">
    <location>
        <begin position="7"/>
        <end position="77"/>
    </location>
</feature>
<reference evidence="5 6" key="1">
    <citation type="submission" date="2016-01" db="EMBL/GenBank/DDBJ databases">
        <authorList>
            <person name="Oliw E.H."/>
        </authorList>
    </citation>
    <scope>NUCLEOTIDE SEQUENCE [LARGE SCALE GENOMIC DNA]</scope>
    <source>
        <strain evidence="5">LMG 22029</strain>
    </source>
</reference>
<dbReference type="InterPro" id="IPR049180">
    <property type="entry name" value="MdcG_C"/>
</dbReference>
<accession>A0A158GRQ8</accession>
<dbReference type="AlphaFoldDB" id="A0A158GRQ8"/>
<dbReference type="OrthoDB" id="1275217at2"/>
<keyword evidence="1 5" id="KW-0808">Transferase</keyword>
<evidence type="ECO:0000313" key="6">
    <source>
        <dbReference type="Proteomes" id="UP000054893"/>
    </source>
</evidence>
<evidence type="ECO:0000259" key="3">
    <source>
        <dbReference type="Pfam" id="PF10620"/>
    </source>
</evidence>
<dbReference type="Pfam" id="PF10620">
    <property type="entry name" value="MdcG"/>
    <property type="match status" value="1"/>
</dbReference>
<dbReference type="Pfam" id="PF20866">
    <property type="entry name" value="MdcG_N"/>
    <property type="match status" value="1"/>
</dbReference>
<evidence type="ECO:0000259" key="4">
    <source>
        <dbReference type="Pfam" id="PF20866"/>
    </source>
</evidence>
<evidence type="ECO:0000313" key="5">
    <source>
        <dbReference type="EMBL" id="SAL34786.1"/>
    </source>
</evidence>
<feature type="domain" description="Phosphoribosyl-dephospho-CoA transferase MdcG C-terminal" evidence="3">
    <location>
        <begin position="89"/>
        <end position="205"/>
    </location>
</feature>
<organism evidence="5 6">
    <name type="scientific">Caballeronia sordidicola</name>
    <name type="common">Burkholderia sordidicola</name>
    <dbReference type="NCBI Taxonomy" id="196367"/>
    <lineage>
        <taxon>Bacteria</taxon>
        <taxon>Pseudomonadati</taxon>
        <taxon>Pseudomonadota</taxon>
        <taxon>Betaproteobacteria</taxon>
        <taxon>Burkholderiales</taxon>
        <taxon>Burkholderiaceae</taxon>
        <taxon>Caballeronia</taxon>
    </lineage>
</organism>
<gene>
    <name evidence="5" type="primary">mdcG</name>
    <name evidence="5" type="ORF">AWB64_03410</name>
</gene>
<dbReference type="Proteomes" id="UP000054893">
    <property type="component" value="Unassembled WGS sequence"/>
</dbReference>
<dbReference type="GO" id="GO:0016779">
    <property type="term" value="F:nucleotidyltransferase activity"/>
    <property type="evidence" value="ECO:0007669"/>
    <property type="project" value="UniProtKB-KW"/>
</dbReference>
<dbReference type="NCBIfam" id="NF002332">
    <property type="entry name" value="PRK01293.1"/>
    <property type="match status" value="1"/>
</dbReference>
<proteinExistence type="predicted"/>
<evidence type="ECO:0000256" key="1">
    <source>
        <dbReference type="ARBA" id="ARBA00022679"/>
    </source>
</evidence>
<dbReference type="RefSeq" id="WP_060856538.1">
    <property type="nucleotide sequence ID" value="NZ_FCOC02000009.1"/>
</dbReference>
<dbReference type="NCBIfam" id="TIGR03135">
    <property type="entry name" value="malonate_mdcG"/>
    <property type="match status" value="1"/>
</dbReference>